<proteinExistence type="predicted"/>
<accession>A0A2R6PWV4</accession>
<keyword evidence="3" id="KW-1185">Reference proteome</keyword>
<evidence type="ECO:0000313" key="2">
    <source>
        <dbReference type="EMBL" id="PSR98224.1"/>
    </source>
</evidence>
<organism evidence="2 3">
    <name type="scientific">Actinidia chinensis var. chinensis</name>
    <name type="common">Chinese soft-hair kiwi</name>
    <dbReference type="NCBI Taxonomy" id="1590841"/>
    <lineage>
        <taxon>Eukaryota</taxon>
        <taxon>Viridiplantae</taxon>
        <taxon>Streptophyta</taxon>
        <taxon>Embryophyta</taxon>
        <taxon>Tracheophyta</taxon>
        <taxon>Spermatophyta</taxon>
        <taxon>Magnoliopsida</taxon>
        <taxon>eudicotyledons</taxon>
        <taxon>Gunneridae</taxon>
        <taxon>Pentapetalae</taxon>
        <taxon>asterids</taxon>
        <taxon>Ericales</taxon>
        <taxon>Actinidiaceae</taxon>
        <taxon>Actinidia</taxon>
    </lineage>
</organism>
<feature type="compositionally biased region" description="Low complexity" evidence="1">
    <location>
        <begin position="33"/>
        <end position="44"/>
    </location>
</feature>
<dbReference type="Proteomes" id="UP000241394">
    <property type="component" value="Chromosome LG22"/>
</dbReference>
<feature type="compositionally biased region" description="Polar residues" evidence="1">
    <location>
        <begin position="69"/>
        <end position="79"/>
    </location>
</feature>
<dbReference type="EMBL" id="NKQK01000022">
    <property type="protein sequence ID" value="PSR98224.1"/>
    <property type="molecule type" value="Genomic_DNA"/>
</dbReference>
<feature type="compositionally biased region" description="Basic and acidic residues" evidence="1">
    <location>
        <begin position="81"/>
        <end position="91"/>
    </location>
</feature>
<name>A0A2R6PWV4_ACTCC</name>
<dbReference type="AlphaFoldDB" id="A0A2R6PWV4"/>
<dbReference type="Gramene" id="PSR98224">
    <property type="protein sequence ID" value="PSR98224"/>
    <property type="gene ID" value="CEY00_Acc24825"/>
</dbReference>
<evidence type="ECO:0000313" key="3">
    <source>
        <dbReference type="Proteomes" id="UP000241394"/>
    </source>
</evidence>
<evidence type="ECO:0000256" key="1">
    <source>
        <dbReference type="SAM" id="MobiDB-lite"/>
    </source>
</evidence>
<protein>
    <submittedName>
        <fullName evidence="2">Protein ALUMINUM SENSITIVE 3 like</fullName>
    </submittedName>
</protein>
<comment type="caution">
    <text evidence="2">The sequence shown here is derived from an EMBL/GenBank/DDBJ whole genome shotgun (WGS) entry which is preliminary data.</text>
</comment>
<dbReference type="InParanoid" id="A0A2R6PWV4"/>
<reference evidence="3" key="2">
    <citation type="journal article" date="2018" name="BMC Genomics">
        <title>A manually annotated Actinidia chinensis var. chinensis (kiwifruit) genome highlights the challenges associated with draft genomes and gene prediction in plants.</title>
        <authorList>
            <person name="Pilkington S.M."/>
            <person name="Crowhurst R."/>
            <person name="Hilario E."/>
            <person name="Nardozza S."/>
            <person name="Fraser L."/>
            <person name="Peng Y."/>
            <person name="Gunaseelan K."/>
            <person name="Simpson R."/>
            <person name="Tahir J."/>
            <person name="Deroles S.C."/>
            <person name="Templeton K."/>
            <person name="Luo Z."/>
            <person name="Davy M."/>
            <person name="Cheng C."/>
            <person name="McNeilage M."/>
            <person name="Scaglione D."/>
            <person name="Liu Y."/>
            <person name="Zhang Q."/>
            <person name="Datson P."/>
            <person name="De Silva N."/>
            <person name="Gardiner S.E."/>
            <person name="Bassett H."/>
            <person name="Chagne D."/>
            <person name="McCallum J."/>
            <person name="Dzierzon H."/>
            <person name="Deng C."/>
            <person name="Wang Y.Y."/>
            <person name="Barron L."/>
            <person name="Manako K."/>
            <person name="Bowen J."/>
            <person name="Foster T.M."/>
            <person name="Erridge Z.A."/>
            <person name="Tiffin H."/>
            <person name="Waite C.N."/>
            <person name="Davies K.M."/>
            <person name="Grierson E.P."/>
            <person name="Laing W.A."/>
            <person name="Kirk R."/>
            <person name="Chen X."/>
            <person name="Wood M."/>
            <person name="Montefiori M."/>
            <person name="Brummell D.A."/>
            <person name="Schwinn K.E."/>
            <person name="Catanach A."/>
            <person name="Fullerton C."/>
            <person name="Li D."/>
            <person name="Meiyalaghan S."/>
            <person name="Nieuwenhuizen N."/>
            <person name="Read N."/>
            <person name="Prakash R."/>
            <person name="Hunter D."/>
            <person name="Zhang H."/>
            <person name="McKenzie M."/>
            <person name="Knabel M."/>
            <person name="Harris A."/>
            <person name="Allan A.C."/>
            <person name="Gleave A."/>
            <person name="Chen A."/>
            <person name="Janssen B.J."/>
            <person name="Plunkett B."/>
            <person name="Ampomah-Dwamena C."/>
            <person name="Voogd C."/>
            <person name="Leif D."/>
            <person name="Lafferty D."/>
            <person name="Souleyre E.J.F."/>
            <person name="Varkonyi-Gasic E."/>
            <person name="Gambi F."/>
            <person name="Hanley J."/>
            <person name="Yao J.L."/>
            <person name="Cheung J."/>
            <person name="David K.M."/>
            <person name="Warren B."/>
            <person name="Marsh K."/>
            <person name="Snowden K.C."/>
            <person name="Lin-Wang K."/>
            <person name="Brian L."/>
            <person name="Martinez-Sanchez M."/>
            <person name="Wang M."/>
            <person name="Ileperuma N."/>
            <person name="Macnee N."/>
            <person name="Campin R."/>
            <person name="McAtee P."/>
            <person name="Drummond R.S.M."/>
            <person name="Espley R.V."/>
            <person name="Ireland H.S."/>
            <person name="Wu R."/>
            <person name="Atkinson R.G."/>
            <person name="Karunairetnam S."/>
            <person name="Bulley S."/>
            <person name="Chunkath S."/>
            <person name="Hanley Z."/>
            <person name="Storey R."/>
            <person name="Thrimawithana A.H."/>
            <person name="Thomson S."/>
            <person name="David C."/>
            <person name="Testolin R."/>
            <person name="Huang H."/>
            <person name="Hellens R.P."/>
            <person name="Schaffer R.J."/>
        </authorList>
    </citation>
    <scope>NUCLEOTIDE SEQUENCE [LARGE SCALE GENOMIC DNA]</scope>
    <source>
        <strain evidence="3">cv. Red5</strain>
    </source>
</reference>
<reference evidence="2 3" key="1">
    <citation type="submission" date="2017-07" db="EMBL/GenBank/DDBJ databases">
        <title>An improved, manually edited Actinidia chinensis var. chinensis (kiwifruit) genome highlights the challenges associated with draft genomes and gene prediction in plants.</title>
        <authorList>
            <person name="Pilkington S."/>
            <person name="Crowhurst R."/>
            <person name="Hilario E."/>
            <person name="Nardozza S."/>
            <person name="Fraser L."/>
            <person name="Peng Y."/>
            <person name="Gunaseelan K."/>
            <person name="Simpson R."/>
            <person name="Tahir J."/>
            <person name="Deroles S."/>
            <person name="Templeton K."/>
            <person name="Luo Z."/>
            <person name="Davy M."/>
            <person name="Cheng C."/>
            <person name="Mcneilage M."/>
            <person name="Scaglione D."/>
            <person name="Liu Y."/>
            <person name="Zhang Q."/>
            <person name="Datson P."/>
            <person name="De Silva N."/>
            <person name="Gardiner S."/>
            <person name="Bassett H."/>
            <person name="Chagne D."/>
            <person name="Mccallum J."/>
            <person name="Dzierzon H."/>
            <person name="Deng C."/>
            <person name="Wang Y.-Y."/>
            <person name="Barron N."/>
            <person name="Manako K."/>
            <person name="Bowen J."/>
            <person name="Foster T."/>
            <person name="Erridge Z."/>
            <person name="Tiffin H."/>
            <person name="Waite C."/>
            <person name="Davies K."/>
            <person name="Grierson E."/>
            <person name="Laing W."/>
            <person name="Kirk R."/>
            <person name="Chen X."/>
            <person name="Wood M."/>
            <person name="Montefiori M."/>
            <person name="Brummell D."/>
            <person name="Schwinn K."/>
            <person name="Catanach A."/>
            <person name="Fullerton C."/>
            <person name="Li D."/>
            <person name="Meiyalaghan S."/>
            <person name="Nieuwenhuizen N."/>
            <person name="Read N."/>
            <person name="Prakash R."/>
            <person name="Hunter D."/>
            <person name="Zhang H."/>
            <person name="Mckenzie M."/>
            <person name="Knabel M."/>
            <person name="Harris A."/>
            <person name="Allan A."/>
            <person name="Chen A."/>
            <person name="Janssen B."/>
            <person name="Plunkett B."/>
            <person name="Dwamena C."/>
            <person name="Voogd C."/>
            <person name="Leif D."/>
            <person name="Lafferty D."/>
            <person name="Souleyre E."/>
            <person name="Varkonyi-Gasic E."/>
            <person name="Gambi F."/>
            <person name="Hanley J."/>
            <person name="Yao J.-L."/>
            <person name="Cheung J."/>
            <person name="David K."/>
            <person name="Warren B."/>
            <person name="Marsh K."/>
            <person name="Snowden K."/>
            <person name="Lin-Wang K."/>
            <person name="Brian L."/>
            <person name="Martinez-Sanchez M."/>
            <person name="Wang M."/>
            <person name="Ileperuma N."/>
            <person name="Macnee N."/>
            <person name="Campin R."/>
            <person name="Mcatee P."/>
            <person name="Drummond R."/>
            <person name="Espley R."/>
            <person name="Ireland H."/>
            <person name="Wu R."/>
            <person name="Atkinson R."/>
            <person name="Karunairetnam S."/>
            <person name="Bulley S."/>
            <person name="Chunkath S."/>
            <person name="Hanley Z."/>
            <person name="Storey R."/>
            <person name="Thrimawithana A."/>
            <person name="Thomson S."/>
            <person name="David C."/>
            <person name="Testolin R."/>
        </authorList>
    </citation>
    <scope>NUCLEOTIDE SEQUENCE [LARGE SCALE GENOMIC DNA]</scope>
    <source>
        <strain evidence="3">cv. Red5</strain>
        <tissue evidence="2">Young leaf</tissue>
    </source>
</reference>
<gene>
    <name evidence="2" type="ORF">CEY00_Acc24825</name>
</gene>
<feature type="region of interest" description="Disordered" evidence="1">
    <location>
        <begin position="18"/>
        <end position="91"/>
    </location>
</feature>
<sequence length="91" mass="9784">MLKECSGKNHVPLQTAIQKYLGGDGTSSWGDPSSRNASTSEESSGLGQREDSGPPITPRGNDRVYYGRSFSSRGHSTADSCDEHACRGIHR</sequence>